<sequence length="120" mass="13392">MQMQEGKVDTGITLDVGLVVTENSGTKSEKQDTSSRSGNYTIHAVDADIRPVNDHEPLAEVDSNITFVVYQMDVKSVFLYGNIKEEVYVCQPPGFEDPNFPNRVYKVKKALYGLHQAPRA</sequence>
<protein>
    <submittedName>
        <fullName evidence="2">Ribonuclease H-like domain-containing protein</fullName>
    </submittedName>
</protein>
<feature type="domain" description="Reverse transcriptase Ty1/copia-type" evidence="1">
    <location>
        <begin position="65"/>
        <end position="119"/>
    </location>
</feature>
<dbReference type="Proteomes" id="UP001151760">
    <property type="component" value="Unassembled WGS sequence"/>
</dbReference>
<evidence type="ECO:0000313" key="3">
    <source>
        <dbReference type="Proteomes" id="UP001151760"/>
    </source>
</evidence>
<name>A0ABQ5I4T3_9ASTR</name>
<gene>
    <name evidence="2" type="ORF">Tco_1090627</name>
</gene>
<comment type="caution">
    <text evidence="2">The sequence shown here is derived from an EMBL/GenBank/DDBJ whole genome shotgun (WGS) entry which is preliminary data.</text>
</comment>
<evidence type="ECO:0000259" key="1">
    <source>
        <dbReference type="Pfam" id="PF07727"/>
    </source>
</evidence>
<dbReference type="InterPro" id="IPR013103">
    <property type="entry name" value="RVT_2"/>
</dbReference>
<reference evidence="2" key="2">
    <citation type="submission" date="2022-01" db="EMBL/GenBank/DDBJ databases">
        <authorList>
            <person name="Yamashiro T."/>
            <person name="Shiraishi A."/>
            <person name="Satake H."/>
            <person name="Nakayama K."/>
        </authorList>
    </citation>
    <scope>NUCLEOTIDE SEQUENCE</scope>
</reference>
<keyword evidence="3" id="KW-1185">Reference proteome</keyword>
<evidence type="ECO:0000313" key="2">
    <source>
        <dbReference type="EMBL" id="GJT95109.1"/>
    </source>
</evidence>
<organism evidence="2 3">
    <name type="scientific">Tanacetum coccineum</name>
    <dbReference type="NCBI Taxonomy" id="301880"/>
    <lineage>
        <taxon>Eukaryota</taxon>
        <taxon>Viridiplantae</taxon>
        <taxon>Streptophyta</taxon>
        <taxon>Embryophyta</taxon>
        <taxon>Tracheophyta</taxon>
        <taxon>Spermatophyta</taxon>
        <taxon>Magnoliopsida</taxon>
        <taxon>eudicotyledons</taxon>
        <taxon>Gunneridae</taxon>
        <taxon>Pentapetalae</taxon>
        <taxon>asterids</taxon>
        <taxon>campanulids</taxon>
        <taxon>Asterales</taxon>
        <taxon>Asteraceae</taxon>
        <taxon>Asteroideae</taxon>
        <taxon>Anthemideae</taxon>
        <taxon>Anthemidinae</taxon>
        <taxon>Tanacetum</taxon>
    </lineage>
</organism>
<dbReference type="EMBL" id="BQNB010020357">
    <property type="protein sequence ID" value="GJT95109.1"/>
    <property type="molecule type" value="Genomic_DNA"/>
</dbReference>
<dbReference type="Pfam" id="PF07727">
    <property type="entry name" value="RVT_2"/>
    <property type="match status" value="1"/>
</dbReference>
<proteinExistence type="predicted"/>
<accession>A0ABQ5I4T3</accession>
<reference evidence="2" key="1">
    <citation type="journal article" date="2022" name="Int. J. Mol. Sci.">
        <title>Draft Genome of Tanacetum Coccineum: Genomic Comparison of Closely Related Tanacetum-Family Plants.</title>
        <authorList>
            <person name="Yamashiro T."/>
            <person name="Shiraishi A."/>
            <person name="Nakayama K."/>
            <person name="Satake H."/>
        </authorList>
    </citation>
    <scope>NUCLEOTIDE SEQUENCE</scope>
</reference>